<evidence type="ECO:0000313" key="3">
    <source>
        <dbReference type="Proteomes" id="UP000287651"/>
    </source>
</evidence>
<evidence type="ECO:0000313" key="2">
    <source>
        <dbReference type="EMBL" id="RRT82561.1"/>
    </source>
</evidence>
<organism evidence="2 3">
    <name type="scientific">Ensete ventricosum</name>
    <name type="common">Abyssinian banana</name>
    <name type="synonym">Musa ensete</name>
    <dbReference type="NCBI Taxonomy" id="4639"/>
    <lineage>
        <taxon>Eukaryota</taxon>
        <taxon>Viridiplantae</taxon>
        <taxon>Streptophyta</taxon>
        <taxon>Embryophyta</taxon>
        <taxon>Tracheophyta</taxon>
        <taxon>Spermatophyta</taxon>
        <taxon>Magnoliopsida</taxon>
        <taxon>Liliopsida</taxon>
        <taxon>Zingiberales</taxon>
        <taxon>Musaceae</taxon>
        <taxon>Ensete</taxon>
    </lineage>
</organism>
<feature type="region of interest" description="Disordered" evidence="1">
    <location>
        <begin position="57"/>
        <end position="80"/>
    </location>
</feature>
<accession>A0A427B269</accession>
<reference evidence="2 3" key="1">
    <citation type="journal article" date="2014" name="Agronomy (Basel)">
        <title>A Draft Genome Sequence for Ensete ventricosum, the Drought-Tolerant Tree Against Hunger.</title>
        <authorList>
            <person name="Harrison J."/>
            <person name="Moore K.A."/>
            <person name="Paszkiewicz K."/>
            <person name="Jones T."/>
            <person name="Grant M."/>
            <person name="Ambacheew D."/>
            <person name="Muzemil S."/>
            <person name="Studholme D.J."/>
        </authorList>
    </citation>
    <scope>NUCLEOTIDE SEQUENCE [LARGE SCALE GENOMIC DNA]</scope>
</reference>
<dbReference type="Proteomes" id="UP000287651">
    <property type="component" value="Unassembled WGS sequence"/>
</dbReference>
<gene>
    <name evidence="2" type="ORF">B296_00016856</name>
</gene>
<feature type="compositionally biased region" description="Basic residues" evidence="1">
    <location>
        <begin position="70"/>
        <end position="79"/>
    </location>
</feature>
<evidence type="ECO:0000256" key="1">
    <source>
        <dbReference type="SAM" id="MobiDB-lite"/>
    </source>
</evidence>
<protein>
    <submittedName>
        <fullName evidence="2">Uncharacterized protein</fullName>
    </submittedName>
</protein>
<dbReference type="AlphaFoldDB" id="A0A427B269"/>
<sequence length="166" mass="17979">MRSHPITHPTHPPPALHEAFSSSVALYLLPSREPAVLQKLLGLFKLLIVLGSSSSQHNHPCLRSTEPRAHHQPPPKKNRGLLTLTRQSTARAAKIKNHEIVAKREPGQGPPLGPLLIGGRSVGATGKWRHHVSPVCLGPTKLAYENRLASADPLSRDSVAPETFQG</sequence>
<name>A0A427B269_ENSVE</name>
<dbReference type="EMBL" id="AMZH03000669">
    <property type="protein sequence ID" value="RRT82561.1"/>
    <property type="molecule type" value="Genomic_DNA"/>
</dbReference>
<comment type="caution">
    <text evidence="2">The sequence shown here is derived from an EMBL/GenBank/DDBJ whole genome shotgun (WGS) entry which is preliminary data.</text>
</comment>
<proteinExistence type="predicted"/>